<organism evidence="1 2">
    <name type="scientific">Cylindrospermum stagnale PCC 7417</name>
    <dbReference type="NCBI Taxonomy" id="56107"/>
    <lineage>
        <taxon>Bacteria</taxon>
        <taxon>Bacillati</taxon>
        <taxon>Cyanobacteriota</taxon>
        <taxon>Cyanophyceae</taxon>
        <taxon>Nostocales</taxon>
        <taxon>Nostocaceae</taxon>
        <taxon>Cylindrospermum</taxon>
    </lineage>
</organism>
<name>K9X2F5_9NOST</name>
<keyword evidence="2" id="KW-1185">Reference proteome</keyword>
<dbReference type="KEGG" id="csg:Cylst_4131"/>
<dbReference type="EMBL" id="CP003642">
    <property type="protein sequence ID" value="AFZ26236.1"/>
    <property type="molecule type" value="Genomic_DNA"/>
</dbReference>
<evidence type="ECO:0000313" key="1">
    <source>
        <dbReference type="EMBL" id="AFZ26236.1"/>
    </source>
</evidence>
<dbReference type="Proteomes" id="UP000010475">
    <property type="component" value="Chromosome"/>
</dbReference>
<evidence type="ECO:0000313" key="2">
    <source>
        <dbReference type="Proteomes" id="UP000010475"/>
    </source>
</evidence>
<dbReference type="HOGENOM" id="CLU_2751067_0_0_3"/>
<dbReference type="AlphaFoldDB" id="K9X2F5"/>
<gene>
    <name evidence="1" type="ORF">Cylst_4131</name>
</gene>
<accession>K9X2F5</accession>
<proteinExistence type="predicted"/>
<reference evidence="1 2" key="1">
    <citation type="submission" date="2012-06" db="EMBL/GenBank/DDBJ databases">
        <title>Finished chromosome of genome of Cylindrospermum stagnale PCC 7417.</title>
        <authorList>
            <consortium name="US DOE Joint Genome Institute"/>
            <person name="Gugger M."/>
            <person name="Coursin T."/>
            <person name="Rippka R."/>
            <person name="Tandeau De Marsac N."/>
            <person name="Huntemann M."/>
            <person name="Wei C.-L."/>
            <person name="Han J."/>
            <person name="Detter J.C."/>
            <person name="Han C."/>
            <person name="Tapia R."/>
            <person name="Chen A."/>
            <person name="Kyrpides N."/>
            <person name="Mavromatis K."/>
            <person name="Markowitz V."/>
            <person name="Szeto E."/>
            <person name="Ivanova N."/>
            <person name="Pagani I."/>
            <person name="Pati A."/>
            <person name="Goodwin L."/>
            <person name="Nordberg H.P."/>
            <person name="Cantor M.N."/>
            <person name="Hua S.X."/>
            <person name="Woyke T."/>
            <person name="Kerfeld C.A."/>
        </authorList>
    </citation>
    <scope>NUCLEOTIDE SEQUENCE [LARGE SCALE GENOMIC DNA]</scope>
    <source>
        <strain evidence="1 2">PCC 7417</strain>
    </source>
</reference>
<sequence length="70" mass="7866">MYIQSICERSILQKLLQAISNNSLQRFLLKGLSKCIAGNTEQPKILQITLTNQRLIGLLRVALASERVGR</sequence>
<protein>
    <submittedName>
        <fullName evidence="1">Uncharacterized protein</fullName>
    </submittedName>
</protein>